<organism evidence="1 2">
    <name type="scientific">Ruminococcus flavefaciens</name>
    <dbReference type="NCBI Taxonomy" id="1265"/>
    <lineage>
        <taxon>Bacteria</taxon>
        <taxon>Bacillati</taxon>
        <taxon>Bacillota</taxon>
        <taxon>Clostridia</taxon>
        <taxon>Eubacteriales</taxon>
        <taxon>Oscillospiraceae</taxon>
        <taxon>Ruminococcus</taxon>
    </lineage>
</organism>
<proteinExistence type="predicted"/>
<name>A0A1M7MBW5_RUMFL</name>
<gene>
    <name evidence="1" type="ORF">SAMN04487860_1214</name>
</gene>
<sequence length="31" mass="3509">MIKAVWLNRSGREVPEGVNSVSVLTDIFMFL</sequence>
<accession>A0A1M7MBW5</accession>
<protein>
    <submittedName>
        <fullName evidence="1">Uncharacterized protein</fullName>
    </submittedName>
</protein>
<evidence type="ECO:0000313" key="1">
    <source>
        <dbReference type="EMBL" id="SHM88270.1"/>
    </source>
</evidence>
<dbReference type="AlphaFoldDB" id="A0A1M7MBW5"/>
<evidence type="ECO:0000313" key="2">
    <source>
        <dbReference type="Proteomes" id="UP000184394"/>
    </source>
</evidence>
<dbReference type="Proteomes" id="UP000184394">
    <property type="component" value="Unassembled WGS sequence"/>
</dbReference>
<reference evidence="1 2" key="1">
    <citation type="submission" date="2016-11" db="EMBL/GenBank/DDBJ databases">
        <authorList>
            <person name="Jaros S."/>
            <person name="Januszkiewicz K."/>
            <person name="Wedrychowicz H."/>
        </authorList>
    </citation>
    <scope>NUCLEOTIDE SEQUENCE [LARGE SCALE GENOMIC DNA]</scope>
    <source>
        <strain evidence="1 2">Y1</strain>
    </source>
</reference>
<dbReference type="EMBL" id="FRCT01000021">
    <property type="protein sequence ID" value="SHM88270.1"/>
    <property type="molecule type" value="Genomic_DNA"/>
</dbReference>